<feature type="domain" description="TPM" evidence="2">
    <location>
        <begin position="151"/>
        <end position="261"/>
    </location>
</feature>
<dbReference type="OrthoDB" id="5645at2759"/>
<dbReference type="KEGG" id="cme:CYME_CMK075C"/>
<dbReference type="eggNOG" id="ENOG502QQ6F">
    <property type="taxonomic scope" value="Eukaryota"/>
</dbReference>
<reference evidence="3 4" key="1">
    <citation type="journal article" date="2004" name="Nature">
        <title>Genome sequence of the ultrasmall unicellular red alga Cyanidioschyzon merolae 10D.</title>
        <authorList>
            <person name="Matsuzaki M."/>
            <person name="Misumi O."/>
            <person name="Shin-i T."/>
            <person name="Maruyama S."/>
            <person name="Takahara M."/>
            <person name="Miyagishima S."/>
            <person name="Mori T."/>
            <person name="Nishida K."/>
            <person name="Yagisawa F."/>
            <person name="Nishida K."/>
            <person name="Yoshida Y."/>
            <person name="Nishimura Y."/>
            <person name="Nakao S."/>
            <person name="Kobayashi T."/>
            <person name="Momoyama Y."/>
            <person name="Higashiyama T."/>
            <person name="Minoda A."/>
            <person name="Sano M."/>
            <person name="Nomoto H."/>
            <person name="Oishi K."/>
            <person name="Hayashi H."/>
            <person name="Ohta F."/>
            <person name="Nishizaka S."/>
            <person name="Haga S."/>
            <person name="Miura S."/>
            <person name="Morishita T."/>
            <person name="Kabeya Y."/>
            <person name="Terasawa K."/>
            <person name="Suzuki Y."/>
            <person name="Ishii Y."/>
            <person name="Asakawa S."/>
            <person name="Takano H."/>
            <person name="Ohta N."/>
            <person name="Kuroiwa H."/>
            <person name="Tanaka K."/>
            <person name="Shimizu N."/>
            <person name="Sugano S."/>
            <person name="Sato N."/>
            <person name="Nozaki H."/>
            <person name="Ogasawara N."/>
            <person name="Kohara Y."/>
            <person name="Kuroiwa T."/>
        </authorList>
    </citation>
    <scope>NUCLEOTIDE SEQUENCE [LARGE SCALE GENOMIC DNA]</scope>
    <source>
        <strain evidence="3 4">10D</strain>
    </source>
</reference>
<keyword evidence="1" id="KW-0812">Transmembrane</keyword>
<evidence type="ECO:0000313" key="4">
    <source>
        <dbReference type="Proteomes" id="UP000007014"/>
    </source>
</evidence>
<dbReference type="Gene3D" id="3.10.310.50">
    <property type="match status" value="1"/>
</dbReference>
<gene>
    <name evidence="3" type="ORF">CYME_CMK075C</name>
</gene>
<accession>M1VHQ5</accession>
<evidence type="ECO:0000259" key="2">
    <source>
        <dbReference type="Pfam" id="PF04536"/>
    </source>
</evidence>
<keyword evidence="4" id="KW-1185">Reference proteome</keyword>
<protein>
    <recommendedName>
        <fullName evidence="2">TPM domain-containing protein</fullName>
    </recommendedName>
</protein>
<keyword evidence="1" id="KW-1133">Transmembrane helix</keyword>
<dbReference type="PANTHER" id="PTHR30373:SF2">
    <property type="entry name" value="UPF0603 PROTEIN YGCG"/>
    <property type="match status" value="1"/>
</dbReference>
<organism evidence="3 4">
    <name type="scientific">Cyanidioschyzon merolae (strain NIES-3377 / 10D)</name>
    <name type="common">Unicellular red alga</name>
    <dbReference type="NCBI Taxonomy" id="280699"/>
    <lineage>
        <taxon>Eukaryota</taxon>
        <taxon>Rhodophyta</taxon>
        <taxon>Bangiophyceae</taxon>
        <taxon>Cyanidiales</taxon>
        <taxon>Cyanidiaceae</taxon>
        <taxon>Cyanidioschyzon</taxon>
    </lineage>
</organism>
<evidence type="ECO:0000313" key="3">
    <source>
        <dbReference type="EMBL" id="BAM80468.1"/>
    </source>
</evidence>
<dbReference type="Proteomes" id="UP000007014">
    <property type="component" value="Chromosome 11"/>
</dbReference>
<proteinExistence type="predicted"/>
<feature type="transmembrane region" description="Helical" evidence="1">
    <location>
        <begin position="296"/>
        <end position="318"/>
    </location>
</feature>
<sequence length="321" mass="34888">MFIVNSFRNSSQKRPFVRRRQPIGLSVRPKRWCRTHGLVLAEHEAPGRRAPQKPAISLRLEVAKSAASIACALLFALVCEDQARNGLSSSGTSLASAAMESSFCGTTSEARPAASEGTCIQRFLESLQIPGAFAADLTGFVEDDTGTSPGSVVSRVNSSLQALVQNTGYRVFILIKRDIPLGTDLNSLAREVYESKNGDGNLLVLVLNPKTAKGGYYAGDQVQRAIPNSVLMSIANETYPFNTLQGKYGAALLDVTNRLEAVLSGRDDPGPPVVRKSEKVASFKTREETESQRKKYVGVVATLLIISVVAPMAQYFWYQRK</sequence>
<dbReference type="PANTHER" id="PTHR30373">
    <property type="entry name" value="UPF0603 PROTEIN YGCG"/>
    <property type="match status" value="1"/>
</dbReference>
<dbReference type="RefSeq" id="XP_005536504.1">
    <property type="nucleotide sequence ID" value="XM_005536447.1"/>
</dbReference>
<dbReference type="Pfam" id="PF04536">
    <property type="entry name" value="TPM_phosphatase"/>
    <property type="match status" value="1"/>
</dbReference>
<name>M1VHQ5_CYAM1</name>
<dbReference type="EMBL" id="AP006493">
    <property type="protein sequence ID" value="BAM80468.1"/>
    <property type="molecule type" value="Genomic_DNA"/>
</dbReference>
<dbReference type="STRING" id="280699.M1VHQ5"/>
<dbReference type="InterPro" id="IPR007621">
    <property type="entry name" value="TPM_dom"/>
</dbReference>
<dbReference type="AlphaFoldDB" id="M1VHQ5"/>
<evidence type="ECO:0000256" key="1">
    <source>
        <dbReference type="SAM" id="Phobius"/>
    </source>
</evidence>
<reference evidence="3 4" key="2">
    <citation type="journal article" date="2007" name="BMC Biol.">
        <title>A 100%-complete sequence reveals unusually simple genomic features in the hot-spring red alga Cyanidioschyzon merolae.</title>
        <authorList>
            <person name="Nozaki H."/>
            <person name="Takano H."/>
            <person name="Misumi O."/>
            <person name="Terasawa K."/>
            <person name="Matsuzaki M."/>
            <person name="Maruyama S."/>
            <person name="Nishida K."/>
            <person name="Yagisawa F."/>
            <person name="Yoshida Y."/>
            <person name="Fujiwara T."/>
            <person name="Takio S."/>
            <person name="Tamura K."/>
            <person name="Chung S.J."/>
            <person name="Nakamura S."/>
            <person name="Kuroiwa H."/>
            <person name="Tanaka K."/>
            <person name="Sato N."/>
            <person name="Kuroiwa T."/>
        </authorList>
    </citation>
    <scope>NUCLEOTIDE SEQUENCE [LARGE SCALE GENOMIC DNA]</scope>
    <source>
        <strain evidence="3 4">10D</strain>
    </source>
</reference>
<dbReference type="Gramene" id="CMK075CT">
    <property type="protein sequence ID" value="CMK075CT"/>
    <property type="gene ID" value="CMK075C"/>
</dbReference>
<dbReference type="HOGENOM" id="CLU_867021_0_0_1"/>
<keyword evidence="1" id="KW-0472">Membrane</keyword>
<dbReference type="GeneID" id="16994433"/>